<dbReference type="PANTHER" id="PTHR14155">
    <property type="entry name" value="RING FINGER DOMAIN-CONTAINING"/>
    <property type="match status" value="1"/>
</dbReference>
<protein>
    <recommendedName>
        <fullName evidence="3">RING-type E3 ubiquitin transferase</fullName>
        <ecNumber evidence="3">2.3.2.27</ecNumber>
    </recommendedName>
</protein>
<feature type="transmembrane region" description="Helical" evidence="10">
    <location>
        <begin position="205"/>
        <end position="225"/>
    </location>
</feature>
<comment type="similarity">
    <text evidence="8">Belongs to the RING-type zinc finger family. ATL subfamily.</text>
</comment>
<keyword evidence="10" id="KW-1133">Transmembrane helix</keyword>
<dbReference type="GO" id="GO:0061630">
    <property type="term" value="F:ubiquitin protein ligase activity"/>
    <property type="evidence" value="ECO:0007669"/>
    <property type="project" value="UniProtKB-EC"/>
</dbReference>
<keyword evidence="10" id="KW-0472">Membrane</keyword>
<keyword evidence="7" id="KW-0862">Zinc</keyword>
<dbReference type="EMBL" id="HG994372">
    <property type="protein sequence ID" value="CAF2107259.1"/>
    <property type="molecule type" value="Genomic_DNA"/>
</dbReference>
<reference evidence="12" key="1">
    <citation type="submission" date="2021-01" db="EMBL/GenBank/DDBJ databases">
        <authorList>
            <consortium name="Genoscope - CEA"/>
            <person name="William W."/>
        </authorList>
    </citation>
    <scope>NUCLEOTIDE SEQUENCE</scope>
</reference>
<dbReference type="AlphaFoldDB" id="A0A816UCD9"/>
<dbReference type="SMART" id="SM00184">
    <property type="entry name" value="RING"/>
    <property type="match status" value="1"/>
</dbReference>
<dbReference type="InterPro" id="IPR053238">
    <property type="entry name" value="RING-H2_zinc_finger"/>
</dbReference>
<evidence type="ECO:0000256" key="7">
    <source>
        <dbReference type="ARBA" id="ARBA00022833"/>
    </source>
</evidence>
<evidence type="ECO:0000256" key="1">
    <source>
        <dbReference type="ARBA" id="ARBA00000900"/>
    </source>
</evidence>
<name>A0A816UCD9_BRANA</name>
<evidence type="ECO:0000259" key="11">
    <source>
        <dbReference type="PROSITE" id="PS50089"/>
    </source>
</evidence>
<dbReference type="GO" id="GO:0016567">
    <property type="term" value="P:protein ubiquitination"/>
    <property type="evidence" value="ECO:0007669"/>
    <property type="project" value="UniProtKB-UniPathway"/>
</dbReference>
<evidence type="ECO:0000256" key="4">
    <source>
        <dbReference type="ARBA" id="ARBA00022723"/>
    </source>
</evidence>
<keyword evidence="5 9" id="KW-0863">Zinc-finger</keyword>
<comment type="catalytic activity">
    <reaction evidence="1">
        <text>S-ubiquitinyl-[E2 ubiquitin-conjugating enzyme]-L-cysteine + [acceptor protein]-L-lysine = [E2 ubiquitin-conjugating enzyme]-L-cysteine + N(6)-ubiquitinyl-[acceptor protein]-L-lysine.</text>
        <dbReference type="EC" id="2.3.2.27"/>
    </reaction>
</comment>
<keyword evidence="4" id="KW-0479">Metal-binding</keyword>
<comment type="pathway">
    <text evidence="2">Protein modification; protein ubiquitination.</text>
</comment>
<organism evidence="12">
    <name type="scientific">Brassica napus</name>
    <name type="common">Rape</name>
    <dbReference type="NCBI Taxonomy" id="3708"/>
    <lineage>
        <taxon>Eukaryota</taxon>
        <taxon>Viridiplantae</taxon>
        <taxon>Streptophyta</taxon>
        <taxon>Embryophyta</taxon>
        <taxon>Tracheophyta</taxon>
        <taxon>Spermatophyta</taxon>
        <taxon>Magnoliopsida</taxon>
        <taxon>eudicotyledons</taxon>
        <taxon>Gunneridae</taxon>
        <taxon>Pentapetalae</taxon>
        <taxon>rosids</taxon>
        <taxon>malvids</taxon>
        <taxon>Brassicales</taxon>
        <taxon>Brassicaceae</taxon>
        <taxon>Brassiceae</taxon>
        <taxon>Brassica</taxon>
    </lineage>
</organism>
<dbReference type="Gene3D" id="3.30.40.10">
    <property type="entry name" value="Zinc/RING finger domain, C3HC4 (zinc finger)"/>
    <property type="match status" value="1"/>
</dbReference>
<dbReference type="Pfam" id="PF13639">
    <property type="entry name" value="zf-RING_2"/>
    <property type="match status" value="1"/>
</dbReference>
<dbReference type="UniPathway" id="UPA00143"/>
<dbReference type="EC" id="2.3.2.27" evidence="3"/>
<evidence type="ECO:0000256" key="3">
    <source>
        <dbReference type="ARBA" id="ARBA00012483"/>
    </source>
</evidence>
<dbReference type="InterPro" id="IPR001841">
    <property type="entry name" value="Znf_RING"/>
</dbReference>
<evidence type="ECO:0000256" key="8">
    <source>
        <dbReference type="ARBA" id="ARBA00024209"/>
    </source>
</evidence>
<gene>
    <name evidence="12" type="ORF">DARMORV10_C08P10020.1</name>
</gene>
<evidence type="ECO:0000256" key="5">
    <source>
        <dbReference type="ARBA" id="ARBA00022771"/>
    </source>
</evidence>
<feature type="domain" description="RING-type" evidence="11">
    <location>
        <begin position="134"/>
        <end position="178"/>
    </location>
</feature>
<evidence type="ECO:0000256" key="9">
    <source>
        <dbReference type="PROSITE-ProRule" id="PRU00175"/>
    </source>
</evidence>
<dbReference type="PANTHER" id="PTHR14155:SF627">
    <property type="entry name" value="OS06G0192800 PROTEIN"/>
    <property type="match status" value="1"/>
</dbReference>
<accession>A0A816UCD9</accession>
<dbReference type="SUPFAM" id="SSF57850">
    <property type="entry name" value="RING/U-box"/>
    <property type="match status" value="1"/>
</dbReference>
<evidence type="ECO:0000256" key="2">
    <source>
        <dbReference type="ARBA" id="ARBA00004906"/>
    </source>
</evidence>
<evidence type="ECO:0000313" key="12">
    <source>
        <dbReference type="EMBL" id="CAF2107259.1"/>
    </source>
</evidence>
<dbReference type="InterPro" id="IPR013083">
    <property type="entry name" value="Znf_RING/FYVE/PHD"/>
</dbReference>
<keyword evidence="10" id="KW-0812">Transmembrane</keyword>
<sequence length="240" mass="27734">MHAAVDFQISGSFSILIRQVERCFVRINSIRCENLMSQKTYLHQPAIVFEIPPCFLLAGKEFCSDYVCNALSKTIIDNWIQVLILPKICKEAIELGKTSHGFLVEAVEETYINDVVDFNDYDSEGQRIPTKPDCPICLLEFGQSTSTIITKLRCCDHCYHRDCILTWLRRKHSCPICRDDIHNPRPNKFIPKVCLGQKHGQKLRGMIHIFLLDIFPFMYLVLTCVESQLNKDYAKFLHMS</sequence>
<dbReference type="Proteomes" id="UP001295469">
    <property type="component" value="Chromosome C08"/>
</dbReference>
<evidence type="ECO:0000256" key="10">
    <source>
        <dbReference type="SAM" id="Phobius"/>
    </source>
</evidence>
<dbReference type="GO" id="GO:0008270">
    <property type="term" value="F:zinc ion binding"/>
    <property type="evidence" value="ECO:0007669"/>
    <property type="project" value="UniProtKB-KW"/>
</dbReference>
<proteinExistence type="inferred from homology"/>
<keyword evidence="6" id="KW-0833">Ubl conjugation pathway</keyword>
<dbReference type="PROSITE" id="PS50089">
    <property type="entry name" value="ZF_RING_2"/>
    <property type="match status" value="1"/>
</dbReference>
<evidence type="ECO:0000256" key="6">
    <source>
        <dbReference type="ARBA" id="ARBA00022786"/>
    </source>
</evidence>